<evidence type="ECO:0000259" key="9">
    <source>
        <dbReference type="PROSITE" id="PS51704"/>
    </source>
</evidence>
<comment type="similarity">
    <text evidence="1">Belongs to the glycerophosphoryl diester phosphodiesterase family.</text>
</comment>
<dbReference type="InterPro" id="IPR027372">
    <property type="entry name" value="Phytase-like_dom"/>
</dbReference>
<dbReference type="AlphaFoldDB" id="A0AAU6Q719"/>
<accession>A0AAU6Q719</accession>
<evidence type="ECO:0000256" key="8">
    <source>
        <dbReference type="SAM" id="SignalP"/>
    </source>
</evidence>
<evidence type="ECO:0000256" key="2">
    <source>
        <dbReference type="ARBA" id="ARBA00012247"/>
    </source>
</evidence>
<dbReference type="Pfam" id="PF13449">
    <property type="entry name" value="Phytase-like"/>
    <property type="match status" value="1"/>
</dbReference>
<feature type="signal peptide" evidence="8">
    <location>
        <begin position="1"/>
        <end position="20"/>
    </location>
</feature>
<dbReference type="EMBL" id="CP149783">
    <property type="protein sequence ID" value="WYF46046.1"/>
    <property type="molecule type" value="Genomic_DNA"/>
</dbReference>
<dbReference type="PANTHER" id="PTHR43620:SF7">
    <property type="entry name" value="GLYCEROPHOSPHODIESTER PHOSPHODIESTERASE GDPD5-RELATED"/>
    <property type="match status" value="1"/>
</dbReference>
<evidence type="ECO:0000313" key="10">
    <source>
        <dbReference type="EMBL" id="WYF46046.1"/>
    </source>
</evidence>
<dbReference type="PROSITE" id="PS51704">
    <property type="entry name" value="GP_PDE"/>
    <property type="match status" value="1"/>
</dbReference>
<dbReference type="CDD" id="cd08602">
    <property type="entry name" value="GDPD_ScGlpQ1_like"/>
    <property type="match status" value="1"/>
</dbReference>
<dbReference type="GO" id="GO:0042597">
    <property type="term" value="C:periplasmic space"/>
    <property type="evidence" value="ECO:0007669"/>
    <property type="project" value="TreeGrafter"/>
</dbReference>
<proteinExistence type="inferred from homology"/>
<keyword evidence="5" id="KW-0378">Hydrolase</keyword>
<reference evidence="10" key="1">
    <citation type="submission" date="2024-03" db="EMBL/GenBank/DDBJ databases">
        <title>Deinococcus weizhi sp. nov., isolated from human skin.</title>
        <authorList>
            <person name="Wei Z."/>
            <person name="Tian F."/>
            <person name="Yang C."/>
            <person name="Xin L.T."/>
            <person name="Wen Z.J."/>
            <person name="Lan K.C."/>
            <person name="Yu L."/>
            <person name="Zhe W."/>
            <person name="Dan F.D."/>
            <person name="Jun W."/>
            <person name="Rui Z."/>
            <person name="Yong X.J."/>
            <person name="Ting Y."/>
            <person name="Wei X."/>
            <person name="Xu Z.G."/>
            <person name="Xin Z."/>
            <person name="Dong F.G."/>
            <person name="Ni X.M."/>
            <person name="Zheng M.G."/>
            <person name="Chun Y."/>
            <person name="Qian W.X."/>
        </authorList>
    </citation>
    <scope>NUCLEOTIDE SEQUENCE</scope>
    <source>
        <strain evidence="10">VB142</strain>
    </source>
</reference>
<feature type="chain" id="PRO_5043627078" description="glycerophosphodiester phosphodiesterase" evidence="8">
    <location>
        <begin position="21"/>
        <end position="803"/>
    </location>
</feature>
<dbReference type="RefSeq" id="WP_339097451.1">
    <property type="nucleotide sequence ID" value="NZ_CP149783.1"/>
</dbReference>
<sequence>MTLGWMATLTLSLGVASALGGGSAPVPAPKPAPRPVQTQPAPKPAAPAPKPAPQAPVQQPVTAPAPVAVPQVQLPATEVTEPTLVGYAELPADTFAEGPASGAWNNGMRGEARFPSQPVQGFSGVQFDRQGQGYVFLSDNGYGAKNNSADYLLRLQRISLAPSVAKGQSGKVQPTGFIQLSDPDKKVPWQIVNEATAERLLTGADFDVEGFAFAQDGSIWIGDEFGPYLLHFSADGKLLEAPIATPNIVGFKTLRGQAPIVIGHRGSSGTRPEHTLEAYRVAIEAGADFIEPDLVVTKDGVLVARHEPVIAVVGADGKVLEATADVATREEFKDRLTTKTLDGVEVRGYFVEDFTLAELKTLRAVERLPQLRGKNYDGQFQIPTLEEVIALVKDTEAKTGRKVGIYPETKHPTYMNEVAKYNTSQLLIDTLKKTDFTDPARVFIQSFEVGNLKDLKMNVMPKAGVNIPLVQLVSSDDEPAYDLKAAGDTRTPKDMLSDEGLKEIASYASGVGPYKRWIIDAEGKTTDFVGRAHAAGLMVHTWTMRNEPTYLLPQYKNDPKAEMRQALRAGLDGFFTDFPATGAEVVRELTTPEVRSPQNPAFAQGVSSSAANIGTSGGFEGFTITPDGKAAYGLLEKTVSGDVAGQLRLMRYDLQTRQWSLAGRYALEGLGEAIGDLTPINDREFLVLERDNKQGADAALKRVYSISLDDMNPDGTFNKTLVADLMLLADPQGLAPSTQDGYFNFPYVTIENVLVLDKNTILVANDNNYPATGGRGKDVKDQNEVLWIRLPFDLNVSAGVGRK</sequence>
<dbReference type="GO" id="GO:0006629">
    <property type="term" value="P:lipid metabolic process"/>
    <property type="evidence" value="ECO:0007669"/>
    <property type="project" value="InterPro"/>
</dbReference>
<feature type="compositionally biased region" description="Pro residues" evidence="7">
    <location>
        <begin position="41"/>
        <end position="54"/>
    </location>
</feature>
<dbReference type="GO" id="GO:0008889">
    <property type="term" value="F:glycerophosphodiester phosphodiesterase activity"/>
    <property type="evidence" value="ECO:0007669"/>
    <property type="project" value="UniProtKB-EC"/>
</dbReference>
<evidence type="ECO:0000256" key="5">
    <source>
        <dbReference type="ARBA" id="ARBA00022801"/>
    </source>
</evidence>
<keyword evidence="3 8" id="KW-0732">Signal</keyword>
<gene>
    <name evidence="10" type="ORF">WDJ50_16630</name>
</gene>
<name>A0AAU6Q719_9DEIO</name>
<evidence type="ECO:0000256" key="1">
    <source>
        <dbReference type="ARBA" id="ARBA00007277"/>
    </source>
</evidence>
<organism evidence="10">
    <name type="scientific">Deinococcus sp. VB142</name>
    <dbReference type="NCBI Taxonomy" id="3112952"/>
    <lineage>
        <taxon>Bacteria</taxon>
        <taxon>Thermotogati</taxon>
        <taxon>Deinococcota</taxon>
        <taxon>Deinococci</taxon>
        <taxon>Deinococcales</taxon>
        <taxon>Deinococcaceae</taxon>
        <taxon>Deinococcus</taxon>
    </lineage>
</organism>
<dbReference type="PANTHER" id="PTHR43620">
    <property type="entry name" value="GLYCEROPHOSPHORYL DIESTER PHOSPHODIESTERASE"/>
    <property type="match status" value="1"/>
</dbReference>
<dbReference type="InterPro" id="IPR017946">
    <property type="entry name" value="PLC-like_Pdiesterase_TIM-brl"/>
</dbReference>
<dbReference type="InterPro" id="IPR030395">
    <property type="entry name" value="GP_PDE_dom"/>
</dbReference>
<dbReference type="FunFam" id="3.20.20.190:FF:000009">
    <property type="entry name" value="Glycerophosphodiester phosphodiesterase, periplasmic"/>
    <property type="match status" value="1"/>
</dbReference>
<feature type="region of interest" description="Disordered" evidence="7">
    <location>
        <begin position="20"/>
        <end position="60"/>
    </location>
</feature>
<keyword evidence="4" id="KW-0319">Glycerol metabolism</keyword>
<dbReference type="Pfam" id="PF03009">
    <property type="entry name" value="GDPD"/>
    <property type="match status" value="1"/>
</dbReference>
<comment type="catalytic activity">
    <reaction evidence="6">
        <text>a sn-glycero-3-phosphodiester + H2O = an alcohol + sn-glycerol 3-phosphate + H(+)</text>
        <dbReference type="Rhea" id="RHEA:12969"/>
        <dbReference type="ChEBI" id="CHEBI:15377"/>
        <dbReference type="ChEBI" id="CHEBI:15378"/>
        <dbReference type="ChEBI" id="CHEBI:30879"/>
        <dbReference type="ChEBI" id="CHEBI:57597"/>
        <dbReference type="ChEBI" id="CHEBI:83408"/>
        <dbReference type="EC" id="3.1.4.46"/>
    </reaction>
</comment>
<protein>
    <recommendedName>
        <fullName evidence="2">glycerophosphodiester phosphodiesterase</fullName>
        <ecNumber evidence="2">3.1.4.46</ecNumber>
    </recommendedName>
</protein>
<evidence type="ECO:0000256" key="4">
    <source>
        <dbReference type="ARBA" id="ARBA00022798"/>
    </source>
</evidence>
<evidence type="ECO:0000256" key="3">
    <source>
        <dbReference type="ARBA" id="ARBA00022729"/>
    </source>
</evidence>
<feature type="domain" description="GP-PDE" evidence="9">
    <location>
        <begin position="259"/>
        <end position="586"/>
    </location>
</feature>
<dbReference type="Gene3D" id="3.20.20.190">
    <property type="entry name" value="Phosphatidylinositol (PI) phosphodiesterase"/>
    <property type="match status" value="1"/>
</dbReference>
<dbReference type="SUPFAM" id="SSF51695">
    <property type="entry name" value="PLC-like phosphodiesterases"/>
    <property type="match status" value="1"/>
</dbReference>
<evidence type="ECO:0000256" key="6">
    <source>
        <dbReference type="ARBA" id="ARBA00047512"/>
    </source>
</evidence>
<dbReference type="GO" id="GO:0006071">
    <property type="term" value="P:glycerol metabolic process"/>
    <property type="evidence" value="ECO:0007669"/>
    <property type="project" value="UniProtKB-KW"/>
</dbReference>
<dbReference type="EC" id="3.1.4.46" evidence="2"/>
<evidence type="ECO:0000256" key="7">
    <source>
        <dbReference type="SAM" id="MobiDB-lite"/>
    </source>
</evidence>